<evidence type="ECO:0000313" key="1">
    <source>
        <dbReference type="EMBL" id="CAG8721590.1"/>
    </source>
</evidence>
<comment type="caution">
    <text evidence="1">The sequence shown here is derived from an EMBL/GenBank/DDBJ whole genome shotgun (WGS) entry which is preliminary data.</text>
</comment>
<feature type="non-terminal residue" evidence="1">
    <location>
        <position position="48"/>
    </location>
</feature>
<evidence type="ECO:0000313" key="2">
    <source>
        <dbReference type="Proteomes" id="UP000789920"/>
    </source>
</evidence>
<gene>
    <name evidence="1" type="ORF">RPERSI_LOCUS11344</name>
</gene>
<name>A0ACA9PUI5_9GLOM</name>
<keyword evidence="2" id="KW-1185">Reference proteome</keyword>
<organism evidence="1 2">
    <name type="scientific">Racocetra persica</name>
    <dbReference type="NCBI Taxonomy" id="160502"/>
    <lineage>
        <taxon>Eukaryota</taxon>
        <taxon>Fungi</taxon>
        <taxon>Fungi incertae sedis</taxon>
        <taxon>Mucoromycota</taxon>
        <taxon>Glomeromycotina</taxon>
        <taxon>Glomeromycetes</taxon>
        <taxon>Diversisporales</taxon>
        <taxon>Gigasporaceae</taxon>
        <taxon>Racocetra</taxon>
    </lineage>
</organism>
<proteinExistence type="predicted"/>
<dbReference type="Proteomes" id="UP000789920">
    <property type="component" value="Unassembled WGS sequence"/>
</dbReference>
<sequence>MLWKCPPLSCGSVVKKYLSELNEEEQKILIPLMINLPPTRPRPKCDRI</sequence>
<reference evidence="1" key="1">
    <citation type="submission" date="2021-06" db="EMBL/GenBank/DDBJ databases">
        <authorList>
            <person name="Kallberg Y."/>
            <person name="Tangrot J."/>
            <person name="Rosling A."/>
        </authorList>
    </citation>
    <scope>NUCLEOTIDE SEQUENCE</scope>
    <source>
        <strain evidence="1">MA461A</strain>
    </source>
</reference>
<protein>
    <submittedName>
        <fullName evidence="1">28143_t:CDS:1</fullName>
    </submittedName>
</protein>
<dbReference type="EMBL" id="CAJVQC010023272">
    <property type="protein sequence ID" value="CAG8721590.1"/>
    <property type="molecule type" value="Genomic_DNA"/>
</dbReference>
<accession>A0ACA9PUI5</accession>